<proteinExistence type="predicted"/>
<name>A0A6A5SB22_9PLEO</name>
<keyword evidence="2" id="KW-1185">Reference proteome</keyword>
<sequence>MSLLKLVIDNLAQSIGLELFKHLKDLIGHNMALQLLEAMIERQQVKTELYDQAIFKSESEETATDAQQPAHIG</sequence>
<accession>A0A6A5SB22</accession>
<dbReference type="EMBL" id="ML976165">
    <property type="protein sequence ID" value="KAF1936860.1"/>
    <property type="molecule type" value="Genomic_DNA"/>
</dbReference>
<dbReference type="Proteomes" id="UP000800038">
    <property type="component" value="Unassembled WGS sequence"/>
</dbReference>
<organism evidence="1 2">
    <name type="scientific">Clathrospora elynae</name>
    <dbReference type="NCBI Taxonomy" id="706981"/>
    <lineage>
        <taxon>Eukaryota</taxon>
        <taxon>Fungi</taxon>
        <taxon>Dikarya</taxon>
        <taxon>Ascomycota</taxon>
        <taxon>Pezizomycotina</taxon>
        <taxon>Dothideomycetes</taxon>
        <taxon>Pleosporomycetidae</taxon>
        <taxon>Pleosporales</taxon>
        <taxon>Diademaceae</taxon>
        <taxon>Clathrospora</taxon>
    </lineage>
</organism>
<dbReference type="OrthoDB" id="3794120at2759"/>
<evidence type="ECO:0000313" key="1">
    <source>
        <dbReference type="EMBL" id="KAF1936860.1"/>
    </source>
</evidence>
<gene>
    <name evidence="1" type="ORF">EJ02DRAFT_427110</name>
</gene>
<protein>
    <submittedName>
        <fullName evidence="1">Uncharacterized protein</fullName>
    </submittedName>
</protein>
<evidence type="ECO:0000313" key="2">
    <source>
        <dbReference type="Proteomes" id="UP000800038"/>
    </source>
</evidence>
<reference evidence="1" key="1">
    <citation type="journal article" date="2020" name="Stud. Mycol.">
        <title>101 Dothideomycetes genomes: a test case for predicting lifestyles and emergence of pathogens.</title>
        <authorList>
            <person name="Haridas S."/>
            <person name="Albert R."/>
            <person name="Binder M."/>
            <person name="Bloem J."/>
            <person name="Labutti K."/>
            <person name="Salamov A."/>
            <person name="Andreopoulos B."/>
            <person name="Baker S."/>
            <person name="Barry K."/>
            <person name="Bills G."/>
            <person name="Bluhm B."/>
            <person name="Cannon C."/>
            <person name="Castanera R."/>
            <person name="Culley D."/>
            <person name="Daum C."/>
            <person name="Ezra D."/>
            <person name="Gonzalez J."/>
            <person name="Henrissat B."/>
            <person name="Kuo A."/>
            <person name="Liang C."/>
            <person name="Lipzen A."/>
            <person name="Lutzoni F."/>
            <person name="Magnuson J."/>
            <person name="Mondo S."/>
            <person name="Nolan M."/>
            <person name="Ohm R."/>
            <person name="Pangilinan J."/>
            <person name="Park H.-J."/>
            <person name="Ramirez L."/>
            <person name="Alfaro M."/>
            <person name="Sun H."/>
            <person name="Tritt A."/>
            <person name="Yoshinaga Y."/>
            <person name="Zwiers L.-H."/>
            <person name="Turgeon B."/>
            <person name="Goodwin S."/>
            <person name="Spatafora J."/>
            <person name="Crous P."/>
            <person name="Grigoriev I."/>
        </authorList>
    </citation>
    <scope>NUCLEOTIDE SEQUENCE</scope>
    <source>
        <strain evidence="1">CBS 161.51</strain>
    </source>
</reference>
<dbReference type="AlphaFoldDB" id="A0A6A5SB22"/>